<sequence length="113" mass="13143">MKRLRDLQLLEEPRSGGARSSTRRPRCLYSRTFLNKDEEVRIQERQIRSLPIEVLRVVGNAILLEHTTRLGSRQAVAGVERMLIGMKIANYRKVSLSLPSSPSRQRRPWVYSR</sequence>
<dbReference type="Proteomes" id="UP000199032">
    <property type="component" value="Unassembled WGS sequence"/>
</dbReference>
<evidence type="ECO:0000313" key="2">
    <source>
        <dbReference type="EMBL" id="CUS34425.1"/>
    </source>
</evidence>
<evidence type="ECO:0000313" key="3">
    <source>
        <dbReference type="Proteomes" id="UP000199032"/>
    </source>
</evidence>
<keyword evidence="3" id="KW-1185">Reference proteome</keyword>
<dbReference type="STRING" id="1742972.COMA1_11701"/>
<dbReference type="AlphaFoldDB" id="A0A0S4LC67"/>
<protein>
    <submittedName>
        <fullName evidence="2">Uncharacterized protein</fullName>
    </submittedName>
</protein>
<proteinExistence type="predicted"/>
<accession>A0A0S4LC67</accession>
<reference evidence="2 3" key="1">
    <citation type="submission" date="2015-10" db="EMBL/GenBank/DDBJ databases">
        <authorList>
            <person name="Gilbert D.G."/>
        </authorList>
    </citation>
    <scope>NUCLEOTIDE SEQUENCE [LARGE SCALE GENOMIC DNA]</scope>
    <source>
        <strain evidence="2">COMA1</strain>
    </source>
</reference>
<dbReference type="EMBL" id="CZQA01000001">
    <property type="protein sequence ID" value="CUS34425.1"/>
    <property type="molecule type" value="Genomic_DNA"/>
</dbReference>
<organism evidence="2 3">
    <name type="scientific">Candidatus Nitrospira nitrosa</name>
    <dbReference type="NCBI Taxonomy" id="1742972"/>
    <lineage>
        <taxon>Bacteria</taxon>
        <taxon>Pseudomonadati</taxon>
        <taxon>Nitrospirota</taxon>
        <taxon>Nitrospiria</taxon>
        <taxon>Nitrospirales</taxon>
        <taxon>Nitrospiraceae</taxon>
        <taxon>Nitrospira</taxon>
    </lineage>
</organism>
<name>A0A0S4LC67_9BACT</name>
<feature type="region of interest" description="Disordered" evidence="1">
    <location>
        <begin position="1"/>
        <end position="24"/>
    </location>
</feature>
<feature type="compositionally biased region" description="Basic and acidic residues" evidence="1">
    <location>
        <begin position="1"/>
        <end position="14"/>
    </location>
</feature>
<gene>
    <name evidence="2" type="ORF">COMA1_11701</name>
</gene>
<evidence type="ECO:0000256" key="1">
    <source>
        <dbReference type="SAM" id="MobiDB-lite"/>
    </source>
</evidence>